<keyword evidence="2" id="KW-0813">Transport</keyword>
<protein>
    <recommendedName>
        <fullName evidence="9">Sodium/calcium exchanger membrane region domain-containing protein</fullName>
    </recommendedName>
</protein>
<evidence type="ECO:0000313" key="10">
    <source>
        <dbReference type="EMBL" id="CAK0839102.1"/>
    </source>
</evidence>
<feature type="region of interest" description="Disordered" evidence="7">
    <location>
        <begin position="174"/>
        <end position="198"/>
    </location>
</feature>
<evidence type="ECO:0000256" key="7">
    <source>
        <dbReference type="SAM" id="MobiDB-lite"/>
    </source>
</evidence>
<dbReference type="EMBL" id="CAUYUJ010014271">
    <property type="protein sequence ID" value="CAK0839102.1"/>
    <property type="molecule type" value="Genomic_DNA"/>
</dbReference>
<evidence type="ECO:0000256" key="5">
    <source>
        <dbReference type="ARBA" id="ARBA00023065"/>
    </source>
</evidence>
<dbReference type="Proteomes" id="UP001189429">
    <property type="component" value="Unassembled WGS sequence"/>
</dbReference>
<gene>
    <name evidence="10" type="ORF">PCOR1329_LOCUS34873</name>
</gene>
<keyword evidence="11" id="KW-1185">Reference proteome</keyword>
<evidence type="ECO:0000256" key="8">
    <source>
        <dbReference type="SAM" id="Phobius"/>
    </source>
</evidence>
<evidence type="ECO:0000256" key="1">
    <source>
        <dbReference type="ARBA" id="ARBA00004127"/>
    </source>
</evidence>
<feature type="transmembrane region" description="Helical" evidence="8">
    <location>
        <begin position="114"/>
        <end position="136"/>
    </location>
</feature>
<organism evidence="10 11">
    <name type="scientific">Prorocentrum cordatum</name>
    <dbReference type="NCBI Taxonomy" id="2364126"/>
    <lineage>
        <taxon>Eukaryota</taxon>
        <taxon>Sar</taxon>
        <taxon>Alveolata</taxon>
        <taxon>Dinophyceae</taxon>
        <taxon>Prorocentrales</taxon>
        <taxon>Prorocentraceae</taxon>
        <taxon>Prorocentrum</taxon>
    </lineage>
</organism>
<name>A0ABN9T2B6_9DINO</name>
<accession>A0ABN9T2B6</accession>
<evidence type="ECO:0000256" key="4">
    <source>
        <dbReference type="ARBA" id="ARBA00022989"/>
    </source>
</evidence>
<evidence type="ECO:0000256" key="2">
    <source>
        <dbReference type="ARBA" id="ARBA00022448"/>
    </source>
</evidence>
<comment type="caution">
    <text evidence="10">The sequence shown here is derived from an EMBL/GenBank/DDBJ whole genome shotgun (WGS) entry which is preliminary data.</text>
</comment>
<dbReference type="InterPro" id="IPR044880">
    <property type="entry name" value="NCX_ion-bd_dom_sf"/>
</dbReference>
<keyword evidence="3 8" id="KW-0812">Transmembrane</keyword>
<dbReference type="PANTHER" id="PTHR11878">
    <property type="entry name" value="SODIUM/CALCIUM EXCHANGER"/>
    <property type="match status" value="1"/>
</dbReference>
<evidence type="ECO:0000256" key="3">
    <source>
        <dbReference type="ARBA" id="ARBA00022692"/>
    </source>
</evidence>
<evidence type="ECO:0000313" key="11">
    <source>
        <dbReference type="Proteomes" id="UP001189429"/>
    </source>
</evidence>
<dbReference type="Pfam" id="PF01699">
    <property type="entry name" value="Na_Ca_ex"/>
    <property type="match status" value="1"/>
</dbReference>
<feature type="transmembrane region" description="Helical" evidence="8">
    <location>
        <begin position="78"/>
        <end position="102"/>
    </location>
</feature>
<feature type="transmembrane region" description="Helical" evidence="8">
    <location>
        <begin position="46"/>
        <end position="66"/>
    </location>
</feature>
<dbReference type="InterPro" id="IPR004837">
    <property type="entry name" value="NaCa_Exmemb"/>
</dbReference>
<evidence type="ECO:0000259" key="9">
    <source>
        <dbReference type="Pfam" id="PF01699"/>
    </source>
</evidence>
<feature type="domain" description="Sodium/calcium exchanger membrane region" evidence="9">
    <location>
        <begin position="3"/>
        <end position="148"/>
    </location>
</feature>
<keyword evidence="5" id="KW-0406">Ion transport</keyword>
<proteinExistence type="predicted"/>
<keyword evidence="6 8" id="KW-0472">Membrane</keyword>
<comment type="subcellular location">
    <subcellularLocation>
        <location evidence="1">Endomembrane system</location>
        <topology evidence="1">Multi-pass membrane protein</topology>
    </subcellularLocation>
</comment>
<dbReference type="PANTHER" id="PTHR11878:SF65">
    <property type="entry name" value="NA_CA-EXCHANGE PROTEIN, ISOFORM G"/>
    <property type="match status" value="1"/>
</dbReference>
<evidence type="ECO:0000256" key="6">
    <source>
        <dbReference type="ARBA" id="ARBA00023136"/>
    </source>
</evidence>
<sequence>MYCFAGVACLADVFMAAIEKITSRRVQVQDRYTGKIRTVNVWNPTVANLTLMALGSSAPEILLSVIELMSNNMQSGELGPSTIVGSAAFNLLCIIAVCVSAIPSGEVRAIKELPVFAITATFSVLAYAWLLVILLWRSPNVVEWWEGVRSREPPSYPPFPAVPSLPSFPFLASSLPPASPPSSPSIPSPYMQLLPVAP</sequence>
<reference evidence="10" key="1">
    <citation type="submission" date="2023-10" db="EMBL/GenBank/DDBJ databases">
        <authorList>
            <person name="Chen Y."/>
            <person name="Shah S."/>
            <person name="Dougan E. K."/>
            <person name="Thang M."/>
            <person name="Chan C."/>
        </authorList>
    </citation>
    <scope>NUCLEOTIDE SEQUENCE [LARGE SCALE GENOMIC DNA]</scope>
</reference>
<dbReference type="InterPro" id="IPR051171">
    <property type="entry name" value="CaCA"/>
</dbReference>
<feature type="compositionally biased region" description="Pro residues" evidence="7">
    <location>
        <begin position="177"/>
        <end position="187"/>
    </location>
</feature>
<dbReference type="Gene3D" id="1.20.1420.30">
    <property type="entry name" value="NCX, central ion-binding region"/>
    <property type="match status" value="1"/>
</dbReference>
<keyword evidence="4 8" id="KW-1133">Transmembrane helix</keyword>